<accession>A0A0F9K0Y2</accession>
<proteinExistence type="predicted"/>
<name>A0A0F9K0Y2_9ZZZZ</name>
<sequence length="71" mass="7859">MAIEILCSHGLSPEQTEASLAILTKYIGPYPMRLNKDGNLFCPCGFTMYSERNTEEDDDAGQTDEVQENGV</sequence>
<protein>
    <submittedName>
        <fullName evidence="1">Uncharacterized protein</fullName>
    </submittedName>
</protein>
<dbReference type="AlphaFoldDB" id="A0A0F9K0Y2"/>
<evidence type="ECO:0000313" key="1">
    <source>
        <dbReference type="EMBL" id="KKM68331.1"/>
    </source>
</evidence>
<organism evidence="1">
    <name type="scientific">marine sediment metagenome</name>
    <dbReference type="NCBI Taxonomy" id="412755"/>
    <lineage>
        <taxon>unclassified sequences</taxon>
        <taxon>metagenomes</taxon>
        <taxon>ecological metagenomes</taxon>
    </lineage>
</organism>
<gene>
    <name evidence="1" type="ORF">LCGC14_1461860</name>
</gene>
<dbReference type="EMBL" id="LAZR01010186">
    <property type="protein sequence ID" value="KKM68331.1"/>
    <property type="molecule type" value="Genomic_DNA"/>
</dbReference>
<reference evidence="1" key="1">
    <citation type="journal article" date="2015" name="Nature">
        <title>Complex archaea that bridge the gap between prokaryotes and eukaryotes.</title>
        <authorList>
            <person name="Spang A."/>
            <person name="Saw J.H."/>
            <person name="Jorgensen S.L."/>
            <person name="Zaremba-Niedzwiedzka K."/>
            <person name="Martijn J."/>
            <person name="Lind A.E."/>
            <person name="van Eijk R."/>
            <person name="Schleper C."/>
            <person name="Guy L."/>
            <person name="Ettema T.J."/>
        </authorList>
    </citation>
    <scope>NUCLEOTIDE SEQUENCE</scope>
</reference>
<comment type="caution">
    <text evidence="1">The sequence shown here is derived from an EMBL/GenBank/DDBJ whole genome shotgun (WGS) entry which is preliminary data.</text>
</comment>